<evidence type="ECO:0000313" key="11">
    <source>
        <dbReference type="EMBL" id="THD26177.1"/>
    </source>
</evidence>
<keyword evidence="7 9" id="KW-0788">Thiol protease</keyword>
<dbReference type="GO" id="GO:0030968">
    <property type="term" value="P:endoplasmic reticulum unfolded protein response"/>
    <property type="evidence" value="ECO:0007669"/>
    <property type="project" value="TreeGrafter"/>
</dbReference>
<evidence type="ECO:0000256" key="6">
    <source>
        <dbReference type="ARBA" id="ARBA00022801"/>
    </source>
</evidence>
<dbReference type="PANTHER" id="PTHR13312">
    <property type="entry name" value="HIV-INDUCED PROTEIN-7-LIKE PROTEASE"/>
    <property type="match status" value="1"/>
</dbReference>
<dbReference type="Proteomes" id="UP000230066">
    <property type="component" value="Unassembled WGS sequence"/>
</dbReference>
<organism evidence="11 12">
    <name type="scientific">Fasciola hepatica</name>
    <name type="common">Liver fluke</name>
    <dbReference type="NCBI Taxonomy" id="6192"/>
    <lineage>
        <taxon>Eukaryota</taxon>
        <taxon>Metazoa</taxon>
        <taxon>Spiralia</taxon>
        <taxon>Lophotrochozoa</taxon>
        <taxon>Platyhelminthes</taxon>
        <taxon>Trematoda</taxon>
        <taxon>Digenea</taxon>
        <taxon>Plagiorchiida</taxon>
        <taxon>Echinostomata</taxon>
        <taxon>Echinostomatoidea</taxon>
        <taxon>Fasciolidae</taxon>
        <taxon>Fasciola</taxon>
    </lineage>
</organism>
<evidence type="ECO:0000256" key="1">
    <source>
        <dbReference type="ARBA" id="ARBA00000707"/>
    </source>
</evidence>
<evidence type="ECO:0000256" key="3">
    <source>
        <dbReference type="ARBA" id="ARBA00022723"/>
    </source>
</evidence>
<dbReference type="GO" id="GO:0004843">
    <property type="term" value="F:cysteine-type deubiquitinase activity"/>
    <property type="evidence" value="ECO:0007669"/>
    <property type="project" value="UniProtKB-UniRule"/>
</dbReference>
<keyword evidence="5 9" id="KW-0833">Ubl conjugation pathway</keyword>
<keyword evidence="8" id="KW-0862">Zinc</keyword>
<dbReference type="InterPro" id="IPR048857">
    <property type="entry name" value="OTU1_Ubl"/>
</dbReference>
<dbReference type="AlphaFoldDB" id="A0A4E0RWY6"/>
<dbReference type="SUPFAM" id="SSF54001">
    <property type="entry name" value="Cysteine proteinases"/>
    <property type="match status" value="1"/>
</dbReference>
<dbReference type="Pfam" id="PF24560">
    <property type="entry name" value="zf-C2H2_OTU1_C"/>
    <property type="match status" value="1"/>
</dbReference>
<reference evidence="11" key="1">
    <citation type="submission" date="2019-03" db="EMBL/GenBank/DDBJ databases">
        <title>Improved annotation for the trematode Fasciola hepatica.</title>
        <authorList>
            <person name="Choi Y.-J."/>
            <person name="Martin J."/>
            <person name="Mitreva M."/>
        </authorList>
    </citation>
    <scope>NUCLEOTIDE SEQUENCE [LARGE SCALE GENOMIC DNA]</scope>
</reference>
<dbReference type="PANTHER" id="PTHR13312:SF0">
    <property type="entry name" value="UBIQUITIN THIOESTERASE OTU1"/>
    <property type="match status" value="1"/>
</dbReference>
<evidence type="ECO:0000256" key="4">
    <source>
        <dbReference type="ARBA" id="ARBA00022771"/>
    </source>
</evidence>
<dbReference type="InterPro" id="IPR057766">
    <property type="entry name" value="Znf-C2H2_OTU1-like_C"/>
</dbReference>
<dbReference type="InterPro" id="IPR029071">
    <property type="entry name" value="Ubiquitin-like_domsf"/>
</dbReference>
<dbReference type="SUPFAM" id="SSF54236">
    <property type="entry name" value="Ubiquitin-like"/>
    <property type="match status" value="1"/>
</dbReference>
<evidence type="ECO:0000256" key="2">
    <source>
        <dbReference type="ARBA" id="ARBA00022670"/>
    </source>
</evidence>
<comment type="catalytic activity">
    <reaction evidence="1 9">
        <text>Thiol-dependent hydrolysis of ester, thioester, amide, peptide and isopeptide bonds formed by the C-terminal Gly of ubiquitin (a 76-residue protein attached to proteins as an intracellular targeting signal).</text>
        <dbReference type="EC" id="3.4.19.12"/>
    </reaction>
</comment>
<dbReference type="InterPro" id="IPR003323">
    <property type="entry name" value="OTU_dom"/>
</dbReference>
<evidence type="ECO:0000256" key="7">
    <source>
        <dbReference type="ARBA" id="ARBA00022807"/>
    </source>
</evidence>
<dbReference type="GO" id="GO:0005634">
    <property type="term" value="C:nucleus"/>
    <property type="evidence" value="ECO:0007669"/>
    <property type="project" value="TreeGrafter"/>
</dbReference>
<keyword evidence="3" id="KW-0479">Metal-binding</keyword>
<protein>
    <recommendedName>
        <fullName evidence="9">Ubiquitin thioesterase OTU</fullName>
        <ecNumber evidence="9">3.4.19.12</ecNumber>
    </recommendedName>
</protein>
<evidence type="ECO:0000256" key="9">
    <source>
        <dbReference type="RuleBase" id="RU367104"/>
    </source>
</evidence>
<accession>A0A4E0RWY6</accession>
<evidence type="ECO:0000259" key="10">
    <source>
        <dbReference type="PROSITE" id="PS50802"/>
    </source>
</evidence>
<proteinExistence type="predicted"/>
<dbReference type="Gene3D" id="3.10.20.90">
    <property type="entry name" value="Phosphatidylinositol 3-kinase Catalytic Subunit, Chain A, domain 1"/>
    <property type="match status" value="1"/>
</dbReference>
<comment type="function">
    <text evidence="9">Hydrolase that can remove conjugated ubiquitin from proteins and may therefore play an important regulatory role at the level of protein turnover by preventing degradation.</text>
</comment>
<dbReference type="Pfam" id="PF02338">
    <property type="entry name" value="OTU"/>
    <property type="match status" value="1"/>
</dbReference>
<evidence type="ECO:0000256" key="8">
    <source>
        <dbReference type="ARBA" id="ARBA00022833"/>
    </source>
</evidence>
<keyword evidence="4" id="KW-0863">Zinc-finger</keyword>
<keyword evidence="6 9" id="KW-0378">Hydrolase</keyword>
<feature type="domain" description="OTU" evidence="10">
    <location>
        <begin position="124"/>
        <end position="259"/>
    </location>
</feature>
<keyword evidence="9" id="KW-0963">Cytoplasm</keyword>
<dbReference type="CDD" id="cd17059">
    <property type="entry name" value="Ubl_OTU1"/>
    <property type="match status" value="1"/>
</dbReference>
<dbReference type="GO" id="GO:0016579">
    <property type="term" value="P:protein deubiquitination"/>
    <property type="evidence" value="ECO:0007669"/>
    <property type="project" value="TreeGrafter"/>
</dbReference>
<dbReference type="GO" id="GO:0008270">
    <property type="term" value="F:zinc ion binding"/>
    <property type="evidence" value="ECO:0007669"/>
    <property type="project" value="UniProtKB-KW"/>
</dbReference>
<dbReference type="InterPro" id="IPR038765">
    <property type="entry name" value="Papain-like_cys_pep_sf"/>
</dbReference>
<dbReference type="Pfam" id="PF21403">
    <property type="entry name" value="OTU1_UBXL"/>
    <property type="match status" value="1"/>
</dbReference>
<comment type="caution">
    <text evidence="11">The sequence shown here is derived from an EMBL/GenBank/DDBJ whole genome shotgun (WGS) entry which is preliminary data.</text>
</comment>
<evidence type="ECO:0000256" key="5">
    <source>
        <dbReference type="ARBA" id="ARBA00022786"/>
    </source>
</evidence>
<dbReference type="GO" id="GO:0036503">
    <property type="term" value="P:ERAD pathway"/>
    <property type="evidence" value="ECO:0007669"/>
    <property type="project" value="TreeGrafter"/>
</dbReference>
<keyword evidence="12" id="KW-1185">Reference proteome</keyword>
<dbReference type="PROSITE" id="PS50802">
    <property type="entry name" value="OTU"/>
    <property type="match status" value="1"/>
</dbReference>
<dbReference type="EMBL" id="JXXN02000836">
    <property type="protein sequence ID" value="THD26177.1"/>
    <property type="molecule type" value="Genomic_DNA"/>
</dbReference>
<evidence type="ECO:0000313" key="12">
    <source>
        <dbReference type="Proteomes" id="UP000230066"/>
    </source>
</evidence>
<gene>
    <name evidence="11" type="ORF">D915_002618</name>
</gene>
<keyword evidence="2" id="KW-0645">Protease</keyword>
<dbReference type="CDD" id="cd22745">
    <property type="entry name" value="OTU_OTU1"/>
    <property type="match status" value="1"/>
</dbReference>
<dbReference type="Gene3D" id="3.90.70.80">
    <property type="match status" value="1"/>
</dbReference>
<comment type="subcellular location">
    <subcellularLocation>
        <location evidence="9">Cytoplasm</location>
    </subcellularLocation>
</comment>
<dbReference type="GO" id="GO:0005829">
    <property type="term" value="C:cytosol"/>
    <property type="evidence" value="ECO:0007669"/>
    <property type="project" value="TreeGrafter"/>
</dbReference>
<name>A0A4E0RWY6_FASHE</name>
<dbReference type="EC" id="3.4.19.12" evidence="9"/>
<sequence>MTSASIRPLVLKCKFHTGQCILSNLTSESTVADLLTSISAAVNADRSKISLFFGYPPKALHFSDENLDQTLSQIPLISGDTLIVNVSNSAEHSSRGQSSVPVQNSILSVTPAVNEPLRTTKPHLLRLTAPSDNSCLFTSVLFCVNNADGHEPIGTQVVTNKAAVAQIRELIASIVASDPESYTEAFLGMANEVYCRQIQEPDRWGGGIEVAILSQLHELEICLVDIQSCRIDRFGEDKRYNQRIMLMYDGIHYDPMAMARPDINRLVTVFSTKNDEVLLEAQDLATQAREEWRFTDLATFTLICGQCEMPLTGQAGAQKHAKETGHTNFSEISNT</sequence>